<keyword evidence="1" id="KW-1133">Transmembrane helix</keyword>
<dbReference type="EnsemblFungi" id="EJT71566">
    <property type="protein sequence ID" value="EJT71566"/>
    <property type="gene ID" value="GGTG_10822"/>
</dbReference>
<keyword evidence="2" id="KW-0732">Signal</keyword>
<name>J3PBE8_GAET3</name>
<evidence type="ECO:0000256" key="1">
    <source>
        <dbReference type="SAM" id="Phobius"/>
    </source>
</evidence>
<reference evidence="4" key="5">
    <citation type="submission" date="2018-04" db="UniProtKB">
        <authorList>
            <consortium name="EnsemblFungi"/>
        </authorList>
    </citation>
    <scope>IDENTIFICATION</scope>
    <source>
        <strain evidence="4">R3-111a-1</strain>
    </source>
</reference>
<evidence type="ECO:0000313" key="3">
    <source>
        <dbReference type="EMBL" id="EJT71566.1"/>
    </source>
</evidence>
<dbReference type="eggNOG" id="ENOG502SVP2">
    <property type="taxonomic scope" value="Eukaryota"/>
</dbReference>
<feature type="transmembrane region" description="Helical" evidence="1">
    <location>
        <begin position="156"/>
        <end position="178"/>
    </location>
</feature>
<feature type="signal peptide" evidence="2">
    <location>
        <begin position="1"/>
        <end position="24"/>
    </location>
</feature>
<reference evidence="3" key="2">
    <citation type="submission" date="2010-07" db="EMBL/GenBank/DDBJ databases">
        <authorList>
            <consortium name="The Broad Institute Genome Sequencing Platform"/>
            <consortium name="Broad Institute Genome Sequencing Center for Infectious Disease"/>
            <person name="Ma L.-J."/>
            <person name="Dead R."/>
            <person name="Young S."/>
            <person name="Zeng Q."/>
            <person name="Koehrsen M."/>
            <person name="Alvarado L."/>
            <person name="Berlin A."/>
            <person name="Chapman S.B."/>
            <person name="Chen Z."/>
            <person name="Freedman E."/>
            <person name="Gellesch M."/>
            <person name="Goldberg J."/>
            <person name="Griggs A."/>
            <person name="Gujja S."/>
            <person name="Heilman E.R."/>
            <person name="Heiman D."/>
            <person name="Hepburn T."/>
            <person name="Howarth C."/>
            <person name="Jen D."/>
            <person name="Larson L."/>
            <person name="Mehta T."/>
            <person name="Neiman D."/>
            <person name="Pearson M."/>
            <person name="Roberts A."/>
            <person name="Saif S."/>
            <person name="Shea T."/>
            <person name="Shenoy N."/>
            <person name="Sisk P."/>
            <person name="Stolte C."/>
            <person name="Sykes S."/>
            <person name="Walk T."/>
            <person name="White J."/>
            <person name="Yandava C."/>
            <person name="Haas B."/>
            <person name="Nusbaum C."/>
            <person name="Birren B."/>
        </authorList>
    </citation>
    <scope>NUCLEOTIDE SEQUENCE</scope>
    <source>
        <strain evidence="3">R3-111a-1</strain>
    </source>
</reference>
<dbReference type="AlphaFoldDB" id="J3PBE8"/>
<organism evidence="3">
    <name type="scientific">Gaeumannomyces tritici (strain R3-111a-1)</name>
    <name type="common">Wheat and barley take-all root rot fungus</name>
    <name type="synonym">Gaeumannomyces graminis var. tritici</name>
    <dbReference type="NCBI Taxonomy" id="644352"/>
    <lineage>
        <taxon>Eukaryota</taxon>
        <taxon>Fungi</taxon>
        <taxon>Dikarya</taxon>
        <taxon>Ascomycota</taxon>
        <taxon>Pezizomycotina</taxon>
        <taxon>Sordariomycetes</taxon>
        <taxon>Sordariomycetidae</taxon>
        <taxon>Magnaporthales</taxon>
        <taxon>Magnaporthaceae</taxon>
        <taxon>Gaeumannomyces</taxon>
    </lineage>
</organism>
<dbReference type="VEuPathDB" id="FungiDB:GGTG_10822"/>
<proteinExistence type="predicted"/>
<gene>
    <name evidence="4" type="primary">20351280</name>
    <name evidence="3" type="ORF">GGTG_10822</name>
</gene>
<feature type="transmembrane region" description="Helical" evidence="1">
    <location>
        <begin position="190"/>
        <end position="209"/>
    </location>
</feature>
<dbReference type="RefSeq" id="XP_009226962.1">
    <property type="nucleotide sequence ID" value="XM_009228698.1"/>
</dbReference>
<sequence>MIQADKKRLSNVLLFLILSAVNVAFNAAAGPAAVATGAHVNDSSAPPPPGRVLGIGAAAGATRAGVPAFVGLLTLVNYLGVGPAHLLIVVSSVFGLSVLLTAQVCNEALGETPPELLKAALVAAVPIQLETAIRIKITPSGKEYKKIGKARMLVTLLIRYLQIIGWDALCGYTFATMAGSLGRPVCSRTAAAAAGGVYGAVWGISKLISDFASRWFEIKNDALILYVTVPRKQPSPSGHVQG</sequence>
<reference evidence="4" key="4">
    <citation type="journal article" date="2015" name="G3 (Bethesda)">
        <title>Genome sequences of three phytopathogenic species of the Magnaporthaceae family of fungi.</title>
        <authorList>
            <person name="Okagaki L.H."/>
            <person name="Nunes C.C."/>
            <person name="Sailsbery J."/>
            <person name="Clay B."/>
            <person name="Brown D."/>
            <person name="John T."/>
            <person name="Oh Y."/>
            <person name="Young N."/>
            <person name="Fitzgerald M."/>
            <person name="Haas B.J."/>
            <person name="Zeng Q."/>
            <person name="Young S."/>
            <person name="Adiconis X."/>
            <person name="Fan L."/>
            <person name="Levin J.Z."/>
            <person name="Mitchell T.K."/>
            <person name="Okubara P.A."/>
            <person name="Farman M.L."/>
            <person name="Kohn L.M."/>
            <person name="Birren B."/>
            <person name="Ma L.-J."/>
            <person name="Dean R.A."/>
        </authorList>
    </citation>
    <scope>NUCLEOTIDE SEQUENCE</scope>
    <source>
        <strain evidence="4">R3-111a-1</strain>
    </source>
</reference>
<keyword evidence="1" id="KW-0812">Transmembrane</keyword>
<protein>
    <submittedName>
        <fullName evidence="3 4">Uncharacterized protein</fullName>
    </submittedName>
</protein>
<accession>J3PBE8</accession>
<reference evidence="5" key="1">
    <citation type="submission" date="2010-07" db="EMBL/GenBank/DDBJ databases">
        <title>The genome sequence of Gaeumannomyces graminis var. tritici strain R3-111a-1.</title>
        <authorList>
            <consortium name="The Broad Institute Genome Sequencing Platform"/>
            <person name="Ma L.-J."/>
            <person name="Dead R."/>
            <person name="Young S."/>
            <person name="Zeng Q."/>
            <person name="Koehrsen M."/>
            <person name="Alvarado L."/>
            <person name="Berlin A."/>
            <person name="Chapman S.B."/>
            <person name="Chen Z."/>
            <person name="Freedman E."/>
            <person name="Gellesch M."/>
            <person name="Goldberg J."/>
            <person name="Griggs A."/>
            <person name="Gujja S."/>
            <person name="Heilman E.R."/>
            <person name="Heiman D."/>
            <person name="Hepburn T."/>
            <person name="Howarth C."/>
            <person name="Jen D."/>
            <person name="Larson L."/>
            <person name="Mehta T."/>
            <person name="Neiman D."/>
            <person name="Pearson M."/>
            <person name="Roberts A."/>
            <person name="Saif S."/>
            <person name="Shea T."/>
            <person name="Shenoy N."/>
            <person name="Sisk P."/>
            <person name="Stolte C."/>
            <person name="Sykes S."/>
            <person name="Walk T."/>
            <person name="White J."/>
            <person name="Yandava C."/>
            <person name="Haas B."/>
            <person name="Nusbaum C."/>
            <person name="Birren B."/>
        </authorList>
    </citation>
    <scope>NUCLEOTIDE SEQUENCE [LARGE SCALE GENOMIC DNA]</scope>
    <source>
        <strain evidence="5">R3-111a-1</strain>
    </source>
</reference>
<evidence type="ECO:0000256" key="2">
    <source>
        <dbReference type="SAM" id="SignalP"/>
    </source>
</evidence>
<keyword evidence="1" id="KW-0472">Membrane</keyword>
<feature type="chain" id="PRO_5015095181" evidence="2">
    <location>
        <begin position="25"/>
        <end position="242"/>
    </location>
</feature>
<feature type="transmembrane region" description="Helical" evidence="1">
    <location>
        <begin position="86"/>
        <end position="104"/>
    </location>
</feature>
<evidence type="ECO:0000313" key="5">
    <source>
        <dbReference type="Proteomes" id="UP000006039"/>
    </source>
</evidence>
<dbReference type="EMBL" id="GL385400">
    <property type="protein sequence ID" value="EJT71566.1"/>
    <property type="molecule type" value="Genomic_DNA"/>
</dbReference>
<dbReference type="Proteomes" id="UP000006039">
    <property type="component" value="Unassembled WGS sequence"/>
</dbReference>
<dbReference type="OrthoDB" id="5232315at2759"/>
<reference evidence="3" key="3">
    <citation type="submission" date="2010-09" db="EMBL/GenBank/DDBJ databases">
        <title>Annotation of Gaeumannomyces graminis var. tritici R3-111a-1.</title>
        <authorList>
            <consortium name="The Broad Institute Genome Sequencing Platform"/>
            <person name="Ma L.-J."/>
            <person name="Dead R."/>
            <person name="Young S.K."/>
            <person name="Zeng Q."/>
            <person name="Gargeya S."/>
            <person name="Fitzgerald M."/>
            <person name="Haas B."/>
            <person name="Abouelleil A."/>
            <person name="Alvarado L."/>
            <person name="Arachchi H.M."/>
            <person name="Berlin A."/>
            <person name="Brown A."/>
            <person name="Chapman S.B."/>
            <person name="Chen Z."/>
            <person name="Dunbar C."/>
            <person name="Freedman E."/>
            <person name="Gearin G."/>
            <person name="Gellesch M."/>
            <person name="Goldberg J."/>
            <person name="Griggs A."/>
            <person name="Gujja S."/>
            <person name="Heiman D."/>
            <person name="Howarth C."/>
            <person name="Larson L."/>
            <person name="Lui A."/>
            <person name="MacDonald P.J.P."/>
            <person name="Mehta T."/>
            <person name="Montmayeur A."/>
            <person name="Murphy C."/>
            <person name="Neiman D."/>
            <person name="Pearson M."/>
            <person name="Priest M."/>
            <person name="Roberts A."/>
            <person name="Saif S."/>
            <person name="Shea T."/>
            <person name="Shenoy N."/>
            <person name="Sisk P."/>
            <person name="Stolte C."/>
            <person name="Sykes S."/>
            <person name="Yandava C."/>
            <person name="Wortman J."/>
            <person name="Nusbaum C."/>
            <person name="Birren B."/>
        </authorList>
    </citation>
    <scope>NUCLEOTIDE SEQUENCE</scope>
    <source>
        <strain evidence="3">R3-111a-1</strain>
    </source>
</reference>
<keyword evidence="5" id="KW-1185">Reference proteome</keyword>
<dbReference type="GeneID" id="20351280"/>
<evidence type="ECO:0000313" key="4">
    <source>
        <dbReference type="EnsemblFungi" id="EJT71566"/>
    </source>
</evidence>